<feature type="transmembrane region" description="Helical" evidence="1">
    <location>
        <begin position="12"/>
        <end position="33"/>
    </location>
</feature>
<keyword evidence="1" id="KW-0812">Transmembrane</keyword>
<keyword evidence="3" id="KW-1185">Reference proteome</keyword>
<comment type="caution">
    <text evidence="2">The sequence shown here is derived from an EMBL/GenBank/DDBJ whole genome shotgun (WGS) entry which is preliminary data.</text>
</comment>
<name>A0A7K3LXJ6_9ACTN</name>
<accession>A0A7K3LXJ6</accession>
<evidence type="ECO:0000313" key="3">
    <source>
        <dbReference type="Proteomes" id="UP000460435"/>
    </source>
</evidence>
<evidence type="ECO:0000313" key="2">
    <source>
        <dbReference type="EMBL" id="NDL55743.1"/>
    </source>
</evidence>
<protein>
    <submittedName>
        <fullName evidence="2">Uncharacterized protein</fullName>
    </submittedName>
</protein>
<dbReference type="AlphaFoldDB" id="A0A7K3LXJ6"/>
<gene>
    <name evidence="2" type="ORF">F7O44_01525</name>
</gene>
<keyword evidence="1" id="KW-0472">Membrane</keyword>
<keyword evidence="1" id="KW-1133">Transmembrane helix</keyword>
<reference evidence="2 3" key="1">
    <citation type="submission" date="2019-11" db="EMBL/GenBank/DDBJ databases">
        <authorList>
            <person name="Li X.-J."/>
            <person name="Feng X.-M."/>
        </authorList>
    </citation>
    <scope>NUCLEOTIDE SEQUENCE [LARGE SCALE GENOMIC DNA]</scope>
    <source>
        <strain evidence="2 3">XMNu-373</strain>
    </source>
</reference>
<sequence length="46" mass="4912">MEAAADVAFPILLLLILWGYIAIAVVNSLVIAATELTARKAMRARA</sequence>
<organism evidence="2 3">
    <name type="scientific">Phytoactinopolyspora mesophila</name>
    <dbReference type="NCBI Taxonomy" id="2650750"/>
    <lineage>
        <taxon>Bacteria</taxon>
        <taxon>Bacillati</taxon>
        <taxon>Actinomycetota</taxon>
        <taxon>Actinomycetes</taxon>
        <taxon>Jiangellales</taxon>
        <taxon>Jiangellaceae</taxon>
        <taxon>Phytoactinopolyspora</taxon>
    </lineage>
</organism>
<dbReference type="Proteomes" id="UP000460435">
    <property type="component" value="Unassembled WGS sequence"/>
</dbReference>
<proteinExistence type="predicted"/>
<dbReference type="RefSeq" id="WP_162448426.1">
    <property type="nucleotide sequence ID" value="NZ_WLZY01000001.1"/>
</dbReference>
<evidence type="ECO:0000256" key="1">
    <source>
        <dbReference type="SAM" id="Phobius"/>
    </source>
</evidence>
<dbReference type="EMBL" id="WLZY01000001">
    <property type="protein sequence ID" value="NDL55743.1"/>
    <property type="molecule type" value="Genomic_DNA"/>
</dbReference>